<dbReference type="Gene3D" id="4.10.800.10">
    <property type="entry name" value="Thyroglobulin type-1"/>
    <property type="match status" value="1"/>
</dbReference>
<comment type="similarity">
    <text evidence="2">Belongs to the EPCAM family.</text>
</comment>
<evidence type="ECO:0000256" key="8">
    <source>
        <dbReference type="ARBA" id="ARBA00023136"/>
    </source>
</evidence>
<dbReference type="InterPro" id="IPR000716">
    <property type="entry name" value="Thyroglobulin_1"/>
</dbReference>
<sequence length="186" mass="20813">MDFNITEGCLCEKNKRTVDCVQIGSSCRCKLYGSNVTVDCATLTSKCLLMQAEVKGTVTGRRSKPQTAYVDNDGIYNPECDSKGNFKAKQCNGTNTCWCVNSAGVRRTEKGDQDITCNEVVRTSWIIIEMKHDDRNNPVDQDSIERYILTVFIVHLYFCVVSKICSVESKNQRYTPSALQIGSKAH</sequence>
<keyword evidence="15" id="KW-1185">Reference proteome</keyword>
<accession>A0ABQ7SZE8</accession>
<evidence type="ECO:0000256" key="5">
    <source>
        <dbReference type="ARBA" id="ARBA00022692"/>
    </source>
</evidence>
<dbReference type="PANTHER" id="PTHR14168:SF2">
    <property type="entry name" value="EPITHELIAL CELL ADHESION MOLECULE"/>
    <property type="match status" value="1"/>
</dbReference>
<dbReference type="PROSITE" id="PS00484">
    <property type="entry name" value="THYROGLOBULIN_1_1"/>
    <property type="match status" value="1"/>
</dbReference>
<evidence type="ECO:0000313" key="14">
    <source>
        <dbReference type="EMBL" id="KAH0622840.1"/>
    </source>
</evidence>
<dbReference type="PROSITE" id="PS51162">
    <property type="entry name" value="THYROGLOBULIN_1_2"/>
    <property type="match status" value="1"/>
</dbReference>
<evidence type="ECO:0000256" key="10">
    <source>
        <dbReference type="ARBA" id="ARBA00023180"/>
    </source>
</evidence>
<evidence type="ECO:0000256" key="9">
    <source>
        <dbReference type="ARBA" id="ARBA00023157"/>
    </source>
</evidence>
<dbReference type="SMART" id="SM00211">
    <property type="entry name" value="TY"/>
    <property type="match status" value="1"/>
</dbReference>
<comment type="caution">
    <text evidence="14">The sequence shown here is derived from an EMBL/GenBank/DDBJ whole genome shotgun (WGS) entry which is preliminary data.</text>
</comment>
<evidence type="ECO:0000256" key="6">
    <source>
        <dbReference type="ARBA" id="ARBA00022737"/>
    </source>
</evidence>
<feature type="domain" description="Thyroglobulin type-1" evidence="13">
    <location>
        <begin position="44"/>
        <end position="117"/>
    </location>
</feature>
<dbReference type="EMBL" id="JAIPUX010003289">
    <property type="protein sequence ID" value="KAH0622840.1"/>
    <property type="molecule type" value="Genomic_DNA"/>
</dbReference>
<dbReference type="PANTHER" id="PTHR14168">
    <property type="entry name" value="TUMOR-ASSOCIATED CALCIUM SIGNAL TRANSDUCER"/>
    <property type="match status" value="1"/>
</dbReference>
<evidence type="ECO:0000256" key="12">
    <source>
        <dbReference type="PROSITE-ProRule" id="PRU00500"/>
    </source>
</evidence>
<dbReference type="CDD" id="cd00191">
    <property type="entry name" value="TY"/>
    <property type="match status" value="1"/>
</dbReference>
<evidence type="ECO:0000256" key="7">
    <source>
        <dbReference type="ARBA" id="ARBA00022989"/>
    </source>
</evidence>
<keyword evidence="4" id="KW-1003">Cell membrane</keyword>
<comment type="subcellular location">
    <subcellularLocation>
        <location evidence="1">Lateral cell membrane</location>
        <topology evidence="1">Single-pass type I membrane protein</topology>
    </subcellularLocation>
</comment>
<evidence type="ECO:0000256" key="11">
    <source>
        <dbReference type="ARBA" id="ARBA00031829"/>
    </source>
</evidence>
<reference evidence="14 15" key="1">
    <citation type="journal article" date="2022" name="Gigascience">
        <title>A chromosome-level genome assembly and annotation of the desert horned lizard, Phrynosoma platyrhinos, provides insight into chromosomal rearrangements among reptiles.</title>
        <authorList>
            <person name="Koochekian N."/>
            <person name="Ascanio A."/>
            <person name="Farleigh K."/>
            <person name="Card D.C."/>
            <person name="Schield D.R."/>
            <person name="Castoe T.A."/>
            <person name="Jezkova T."/>
        </authorList>
    </citation>
    <scope>NUCLEOTIDE SEQUENCE [LARGE SCALE GENOMIC DNA]</scope>
    <source>
        <strain evidence="14">NK-2021</strain>
    </source>
</reference>
<dbReference type="InterPro" id="IPR043406">
    <property type="entry name" value="EPCAM/Trop-2"/>
</dbReference>
<dbReference type="SUPFAM" id="SSF57610">
    <property type="entry name" value="Thyroglobulin type-1 domain"/>
    <property type="match status" value="1"/>
</dbReference>
<evidence type="ECO:0000313" key="15">
    <source>
        <dbReference type="Proteomes" id="UP000826234"/>
    </source>
</evidence>
<keyword evidence="8" id="KW-0472">Membrane</keyword>
<evidence type="ECO:0000256" key="3">
    <source>
        <dbReference type="ARBA" id="ARBA00015562"/>
    </source>
</evidence>
<evidence type="ECO:0000256" key="2">
    <source>
        <dbReference type="ARBA" id="ARBA00007669"/>
    </source>
</evidence>
<evidence type="ECO:0000256" key="1">
    <source>
        <dbReference type="ARBA" id="ARBA00004591"/>
    </source>
</evidence>
<evidence type="ECO:0000256" key="4">
    <source>
        <dbReference type="ARBA" id="ARBA00022475"/>
    </source>
</evidence>
<name>A0ABQ7SZE8_PHRPL</name>
<dbReference type="InterPro" id="IPR036857">
    <property type="entry name" value="Thyroglobulin_1_sf"/>
</dbReference>
<protein>
    <recommendedName>
        <fullName evidence="3">Epithelial cell adhesion molecule</fullName>
    </recommendedName>
    <alternativeName>
        <fullName evidence="11">Tumor-associated calcium signal transducer 1</fullName>
    </alternativeName>
</protein>
<comment type="caution">
    <text evidence="12">Lacks conserved residue(s) required for the propagation of feature annotation.</text>
</comment>
<dbReference type="InterPro" id="IPR041630">
    <property type="entry name" value="EpCAM_N"/>
</dbReference>
<keyword evidence="10" id="KW-0325">Glycoprotein</keyword>
<organism evidence="14 15">
    <name type="scientific">Phrynosoma platyrhinos</name>
    <name type="common">Desert horned lizard</name>
    <dbReference type="NCBI Taxonomy" id="52577"/>
    <lineage>
        <taxon>Eukaryota</taxon>
        <taxon>Metazoa</taxon>
        <taxon>Chordata</taxon>
        <taxon>Craniata</taxon>
        <taxon>Vertebrata</taxon>
        <taxon>Euteleostomi</taxon>
        <taxon>Lepidosauria</taxon>
        <taxon>Squamata</taxon>
        <taxon>Bifurcata</taxon>
        <taxon>Unidentata</taxon>
        <taxon>Episquamata</taxon>
        <taxon>Toxicofera</taxon>
        <taxon>Iguania</taxon>
        <taxon>Phrynosomatidae</taxon>
        <taxon>Phrynosomatinae</taxon>
        <taxon>Phrynosoma</taxon>
    </lineage>
</organism>
<keyword evidence="9" id="KW-1015">Disulfide bond</keyword>
<keyword evidence="7" id="KW-1133">Transmembrane helix</keyword>
<keyword evidence="6" id="KW-0677">Repeat</keyword>
<dbReference type="Pfam" id="PF00086">
    <property type="entry name" value="Thyroglobulin_1"/>
    <property type="match status" value="1"/>
</dbReference>
<dbReference type="Pfam" id="PF18635">
    <property type="entry name" value="EpCAM_N"/>
    <property type="match status" value="1"/>
</dbReference>
<proteinExistence type="inferred from homology"/>
<dbReference type="Proteomes" id="UP000826234">
    <property type="component" value="Unassembled WGS sequence"/>
</dbReference>
<keyword evidence="5" id="KW-0812">Transmembrane</keyword>
<gene>
    <name evidence="14" type="ORF">JD844_025570</name>
</gene>
<evidence type="ECO:0000259" key="13">
    <source>
        <dbReference type="PROSITE" id="PS51162"/>
    </source>
</evidence>